<dbReference type="GO" id="GO:0016787">
    <property type="term" value="F:hydrolase activity"/>
    <property type="evidence" value="ECO:0007669"/>
    <property type="project" value="InterPro"/>
</dbReference>
<dbReference type="Gene3D" id="3.60.21.10">
    <property type="match status" value="2"/>
</dbReference>
<name>A0A974PBL8_9BACL</name>
<evidence type="ECO:0000313" key="2">
    <source>
        <dbReference type="EMBL" id="QQZ60840.1"/>
    </source>
</evidence>
<evidence type="ECO:0000313" key="3">
    <source>
        <dbReference type="Proteomes" id="UP000595841"/>
    </source>
</evidence>
<dbReference type="PANTHER" id="PTHR43143:SF1">
    <property type="entry name" value="SERINE_THREONINE-PROTEIN PHOSPHATASE CPPED1"/>
    <property type="match status" value="1"/>
</dbReference>
<dbReference type="RefSeq" id="WP_039835053.1">
    <property type="nucleotide sequence ID" value="NZ_CP068595.1"/>
</dbReference>
<evidence type="ECO:0000259" key="1">
    <source>
        <dbReference type="Pfam" id="PF00149"/>
    </source>
</evidence>
<reference evidence="2 3" key="1">
    <citation type="submission" date="2021-01" db="EMBL/GenBank/DDBJ databases">
        <title>Whole genome sequence of Paenibacillus sonchi LMG 24727 for comparative genomics.</title>
        <authorList>
            <person name="Lee G."/>
            <person name="Kim M.-J."/>
            <person name="Lim K."/>
            <person name="Shin J.-H."/>
        </authorList>
    </citation>
    <scope>NUCLEOTIDE SEQUENCE [LARGE SCALE GENOMIC DNA]</scope>
    <source>
        <strain evidence="2 3">LMG 24727</strain>
    </source>
</reference>
<gene>
    <name evidence="2" type="ORF">JI735_31075</name>
</gene>
<protein>
    <submittedName>
        <fullName evidence="2">Metallophosphoesterase</fullName>
    </submittedName>
</protein>
<dbReference type="KEGG" id="pson:JI735_31075"/>
<dbReference type="Pfam" id="PF00149">
    <property type="entry name" value="Metallophos"/>
    <property type="match status" value="1"/>
</dbReference>
<accession>A0A974PBL8</accession>
<dbReference type="InterPro" id="IPR004843">
    <property type="entry name" value="Calcineurin-like_PHP"/>
</dbReference>
<organism evidence="2 3">
    <name type="scientific">Paenibacillus sonchi</name>
    <dbReference type="NCBI Taxonomy" id="373687"/>
    <lineage>
        <taxon>Bacteria</taxon>
        <taxon>Bacillati</taxon>
        <taxon>Bacillota</taxon>
        <taxon>Bacilli</taxon>
        <taxon>Bacillales</taxon>
        <taxon>Paenibacillaceae</taxon>
        <taxon>Paenibacillus</taxon>
        <taxon>Paenibacillus sonchi group</taxon>
    </lineage>
</organism>
<dbReference type="AlphaFoldDB" id="A0A974PBL8"/>
<dbReference type="EMBL" id="CP068595">
    <property type="protein sequence ID" value="QQZ60840.1"/>
    <property type="molecule type" value="Genomic_DNA"/>
</dbReference>
<dbReference type="InterPro" id="IPR029052">
    <property type="entry name" value="Metallo-depent_PP-like"/>
</dbReference>
<sequence>MGSIKFALFTDLHHDVIPDGLERLNSFITRAREAEVDFIIELGDFCHPCHKNEELLSIFNDFEKPHYHVIGNHDTDLYTKKDVINWLGMEHSYYSFECGNIKFIVLDAAFIRYGNEFEVYHKRNYEVTDGIYPSIPDFELIWLQREISESLLPIVIFSHHSLENSFRKRGVSNREEVQSIINQATANGKKILLCVNGHDHTDSIEKINKNYYFTLNSISYKWFGPEFEHFCYSSEIHEKYPFIKDIVLHSEPLSAIISIDEQYNIEIQGMEGGYQKITPKELGITGPWDGRIISPNVSSMWLLFE</sequence>
<proteinExistence type="predicted"/>
<dbReference type="SUPFAM" id="SSF56300">
    <property type="entry name" value="Metallo-dependent phosphatases"/>
    <property type="match status" value="1"/>
</dbReference>
<dbReference type="InterPro" id="IPR051918">
    <property type="entry name" value="STPP_CPPED1"/>
</dbReference>
<feature type="domain" description="Calcineurin-like phosphoesterase" evidence="1">
    <location>
        <begin position="4"/>
        <end position="201"/>
    </location>
</feature>
<dbReference type="PANTHER" id="PTHR43143">
    <property type="entry name" value="METALLOPHOSPHOESTERASE, CALCINEURIN SUPERFAMILY"/>
    <property type="match status" value="1"/>
</dbReference>
<keyword evidence="3" id="KW-1185">Reference proteome</keyword>
<dbReference type="Proteomes" id="UP000595841">
    <property type="component" value="Chromosome"/>
</dbReference>